<dbReference type="PANTHER" id="PTHR42990">
    <property type="entry name" value="ATPASE"/>
    <property type="match status" value="1"/>
</dbReference>
<keyword evidence="3" id="KW-0547">Nucleotide-binding</keyword>
<keyword evidence="3" id="KW-0067">ATP-binding</keyword>
<protein>
    <submittedName>
        <fullName evidence="3">ATP-binding protein</fullName>
    </submittedName>
</protein>
<evidence type="ECO:0000313" key="3">
    <source>
        <dbReference type="EMBL" id="RLC37239.1"/>
    </source>
</evidence>
<dbReference type="Pfam" id="PF13173">
    <property type="entry name" value="AAA_14"/>
    <property type="match status" value="1"/>
</dbReference>
<comment type="caution">
    <text evidence="3">The sequence shown here is derived from an EMBL/GenBank/DDBJ whole genome shotgun (WGS) entry which is preliminary data.</text>
</comment>
<proteinExistence type="predicted"/>
<dbReference type="InterPro" id="IPR027417">
    <property type="entry name" value="P-loop_NTPase"/>
</dbReference>
<name>A0A420ZCN5_UNCK3</name>
<evidence type="ECO:0000313" key="4">
    <source>
        <dbReference type="Proteomes" id="UP000281261"/>
    </source>
</evidence>
<dbReference type="InterPro" id="IPR025420">
    <property type="entry name" value="DUF4143"/>
</dbReference>
<evidence type="ECO:0000259" key="2">
    <source>
        <dbReference type="Pfam" id="PF13635"/>
    </source>
</evidence>
<sequence length="480" mass="55402">MEREQIARYLQGELRRMPELAEGMTQRNGIPFNYRSLYFRLKKRIDDFLKGSEERLVIIPGLRGVGKTTILFQLYNYLIKDKGIKQERVLVLFADELKKYFDAEILDAVRVFVEDIMKTDLPTLKERIFIIIDETHFDKEWDSGVKIIYDKTKNIFLLVTGSSALSMEMSADVARRSVKEPLFPLNFSEYLILKHRFFSEKHTASTVRNLIFEPSEKTIKQASDLWHNLQRDSIRKGADLWREFDFFLMKGGFPFAIHTEDKLSYECITGMIERIVEKDILTLHSFTTETRNLITRIIYFLAAQKPGGTSDAKLSQRFGASSRLIRGILDILEKTHLIFSVKPYGGAGKLVRKPWKYYFLSPSISAAIRYKLGLLDILDRDMLGCLAEGLVASTLFRINETIQRIGIFYDPEKEGVDFLIQKGAGELIPVEVGIGKKDKIQIKRAIKRYNSTHGIVISNTSEIKRVNRIIYIPMVFFGFA</sequence>
<dbReference type="InterPro" id="IPR041682">
    <property type="entry name" value="AAA_14"/>
</dbReference>
<dbReference type="AlphaFoldDB" id="A0A420ZCN5"/>
<feature type="domain" description="DUF4143" evidence="2">
    <location>
        <begin position="279"/>
        <end position="432"/>
    </location>
</feature>
<evidence type="ECO:0000259" key="1">
    <source>
        <dbReference type="Pfam" id="PF13173"/>
    </source>
</evidence>
<dbReference type="Pfam" id="PF13635">
    <property type="entry name" value="DUF4143"/>
    <property type="match status" value="1"/>
</dbReference>
<organism evidence="3 4">
    <name type="scientific">candidate division Kazan bacterium</name>
    <dbReference type="NCBI Taxonomy" id="2202143"/>
    <lineage>
        <taxon>Bacteria</taxon>
        <taxon>Bacteria division Kazan-3B-28</taxon>
    </lineage>
</organism>
<dbReference type="PANTHER" id="PTHR42990:SF1">
    <property type="entry name" value="AAA+ ATPASE DOMAIN-CONTAINING PROTEIN"/>
    <property type="match status" value="1"/>
</dbReference>
<dbReference type="Proteomes" id="UP000281261">
    <property type="component" value="Unassembled WGS sequence"/>
</dbReference>
<gene>
    <name evidence="3" type="ORF">DRH29_02645</name>
</gene>
<accession>A0A420ZCN5</accession>
<dbReference type="GO" id="GO:0005524">
    <property type="term" value="F:ATP binding"/>
    <property type="evidence" value="ECO:0007669"/>
    <property type="project" value="UniProtKB-KW"/>
</dbReference>
<feature type="domain" description="AAA" evidence="1">
    <location>
        <begin position="54"/>
        <end position="191"/>
    </location>
</feature>
<dbReference type="SUPFAM" id="SSF52540">
    <property type="entry name" value="P-loop containing nucleoside triphosphate hydrolases"/>
    <property type="match status" value="1"/>
</dbReference>
<dbReference type="EMBL" id="QMNG01000008">
    <property type="protein sequence ID" value="RLC37239.1"/>
    <property type="molecule type" value="Genomic_DNA"/>
</dbReference>
<reference evidence="3 4" key="1">
    <citation type="submission" date="2018-06" db="EMBL/GenBank/DDBJ databases">
        <title>Extensive metabolic versatility and redundancy in microbially diverse, dynamic hydrothermal sediments.</title>
        <authorList>
            <person name="Dombrowski N."/>
            <person name="Teske A."/>
            <person name="Baker B.J."/>
        </authorList>
    </citation>
    <scope>NUCLEOTIDE SEQUENCE [LARGE SCALE GENOMIC DNA]</scope>
    <source>
        <strain evidence="3">B79_G16</strain>
    </source>
</reference>